<keyword evidence="6" id="KW-0378">Hydrolase</keyword>
<evidence type="ECO:0000256" key="12">
    <source>
        <dbReference type="SAM" id="SignalP"/>
    </source>
</evidence>
<evidence type="ECO:0000256" key="9">
    <source>
        <dbReference type="ARBA" id="ARBA00023316"/>
    </source>
</evidence>
<protein>
    <recommendedName>
        <fullName evidence="11">Murein endopeptidase K</fullName>
    </recommendedName>
</protein>
<keyword evidence="7" id="KW-0862">Zinc</keyword>
<dbReference type="PANTHER" id="PTHR37425:SF1">
    <property type="entry name" value="OUTER MEMBRANE PROTEIN"/>
    <property type="match status" value="1"/>
</dbReference>
<keyword evidence="14" id="KW-1185">Reference proteome</keyword>
<evidence type="ECO:0000256" key="5">
    <source>
        <dbReference type="ARBA" id="ARBA00022729"/>
    </source>
</evidence>
<comment type="pathway">
    <text evidence="2">Cell wall biogenesis; cell wall polysaccharide biosynthesis.</text>
</comment>
<dbReference type="InterPro" id="IPR010275">
    <property type="entry name" value="MepK"/>
</dbReference>
<evidence type="ECO:0000313" key="14">
    <source>
        <dbReference type="Proteomes" id="UP001230156"/>
    </source>
</evidence>
<evidence type="ECO:0000256" key="8">
    <source>
        <dbReference type="ARBA" id="ARBA00023049"/>
    </source>
</evidence>
<evidence type="ECO:0000256" key="10">
    <source>
        <dbReference type="ARBA" id="ARBA00093448"/>
    </source>
</evidence>
<keyword evidence="9" id="KW-0961">Cell wall biogenesis/degradation</keyword>
<dbReference type="Proteomes" id="UP001230156">
    <property type="component" value="Unassembled WGS sequence"/>
</dbReference>
<dbReference type="Pfam" id="PF05951">
    <property type="entry name" value="Peptidase_M15_2"/>
    <property type="match status" value="1"/>
</dbReference>
<accession>A0ABU0YJA1</accession>
<organism evidence="13 14">
    <name type="scientific">Dongia sedimenti</name>
    <dbReference type="NCBI Taxonomy" id="3064282"/>
    <lineage>
        <taxon>Bacteria</taxon>
        <taxon>Pseudomonadati</taxon>
        <taxon>Pseudomonadota</taxon>
        <taxon>Alphaproteobacteria</taxon>
        <taxon>Rhodospirillales</taxon>
        <taxon>Dongiaceae</taxon>
        <taxon>Dongia</taxon>
    </lineage>
</organism>
<proteinExistence type="inferred from homology"/>
<dbReference type="InterPro" id="IPR009045">
    <property type="entry name" value="Zn_M74/Hedgehog-like"/>
</dbReference>
<name>A0ABU0YJA1_9PROT</name>
<evidence type="ECO:0000313" key="13">
    <source>
        <dbReference type="EMBL" id="MDQ7247230.1"/>
    </source>
</evidence>
<evidence type="ECO:0000256" key="6">
    <source>
        <dbReference type="ARBA" id="ARBA00022801"/>
    </source>
</evidence>
<dbReference type="Gene3D" id="3.30.1380.10">
    <property type="match status" value="1"/>
</dbReference>
<evidence type="ECO:0000256" key="11">
    <source>
        <dbReference type="ARBA" id="ARBA00093666"/>
    </source>
</evidence>
<keyword evidence="8" id="KW-0482">Metalloprotease</keyword>
<sequence>MASQGPFAATQSENTTVSSSLLGRRRLLGAGLAAAAASLISPAAFASQGPSGERTLAFYNTHTDEKLKATYARGNAFDKGALKDINHILRDFRTGDVHPIDLQLLDLLAELHRKTGSKQPFQIISGYRSPKTNSMLNSESSGVAKRSMHLDGKAIDIRLADVKLRTLHETAVSLKRGGVGMYTASNFVHVDTGRVRYW</sequence>
<keyword evidence="4" id="KW-0479">Metal-binding</keyword>
<comment type="similarity">
    <text evidence="10">Belongs to the peptidase M15 family.</text>
</comment>
<evidence type="ECO:0000256" key="3">
    <source>
        <dbReference type="ARBA" id="ARBA00022670"/>
    </source>
</evidence>
<evidence type="ECO:0000256" key="2">
    <source>
        <dbReference type="ARBA" id="ARBA00004776"/>
    </source>
</evidence>
<dbReference type="InterPro" id="IPR006311">
    <property type="entry name" value="TAT_signal"/>
</dbReference>
<comment type="caution">
    <text evidence="13">The sequence shown here is derived from an EMBL/GenBank/DDBJ whole genome shotgun (WGS) entry which is preliminary data.</text>
</comment>
<feature type="chain" id="PRO_5046628344" description="Murein endopeptidase K" evidence="12">
    <location>
        <begin position="47"/>
        <end position="198"/>
    </location>
</feature>
<dbReference type="PANTHER" id="PTHR37425">
    <property type="match status" value="1"/>
</dbReference>
<dbReference type="PROSITE" id="PS51318">
    <property type="entry name" value="TAT"/>
    <property type="match status" value="1"/>
</dbReference>
<dbReference type="EMBL" id="JAUYVI010000002">
    <property type="protein sequence ID" value="MDQ7247230.1"/>
    <property type="molecule type" value="Genomic_DNA"/>
</dbReference>
<evidence type="ECO:0000256" key="7">
    <source>
        <dbReference type="ARBA" id="ARBA00022833"/>
    </source>
</evidence>
<keyword evidence="5 12" id="KW-0732">Signal</keyword>
<evidence type="ECO:0000256" key="4">
    <source>
        <dbReference type="ARBA" id="ARBA00022723"/>
    </source>
</evidence>
<comment type="cofactor">
    <cofactor evidence="1">
        <name>Zn(2+)</name>
        <dbReference type="ChEBI" id="CHEBI:29105"/>
    </cofactor>
</comment>
<reference evidence="14" key="1">
    <citation type="submission" date="2023-08" db="EMBL/GenBank/DDBJ databases">
        <title>Rhodospirillaceae gen. nov., a novel taxon isolated from the Yangtze River Yuezi River estuary sludge.</title>
        <authorList>
            <person name="Ruan L."/>
        </authorList>
    </citation>
    <scope>NUCLEOTIDE SEQUENCE [LARGE SCALE GENOMIC DNA]</scope>
    <source>
        <strain evidence="14">R-7</strain>
    </source>
</reference>
<keyword evidence="3" id="KW-0645">Protease</keyword>
<dbReference type="SUPFAM" id="SSF55166">
    <property type="entry name" value="Hedgehog/DD-peptidase"/>
    <property type="match status" value="1"/>
</dbReference>
<feature type="signal peptide" evidence="12">
    <location>
        <begin position="1"/>
        <end position="46"/>
    </location>
</feature>
<dbReference type="RefSeq" id="WP_379954631.1">
    <property type="nucleotide sequence ID" value="NZ_JAUYVI010000002.1"/>
</dbReference>
<gene>
    <name evidence="13" type="ORF">Q8A70_06115</name>
</gene>
<evidence type="ECO:0000256" key="1">
    <source>
        <dbReference type="ARBA" id="ARBA00001947"/>
    </source>
</evidence>